<gene>
    <name evidence="2" type="ORF">J2S42_001407</name>
</gene>
<comment type="caution">
    <text evidence="2">The sequence shown here is derived from an EMBL/GenBank/DDBJ whole genome shotgun (WGS) entry which is preliminary data.</text>
</comment>
<organism evidence="2 3">
    <name type="scientific">Catenuloplanes indicus</name>
    <dbReference type="NCBI Taxonomy" id="137267"/>
    <lineage>
        <taxon>Bacteria</taxon>
        <taxon>Bacillati</taxon>
        <taxon>Actinomycetota</taxon>
        <taxon>Actinomycetes</taxon>
        <taxon>Micromonosporales</taxon>
        <taxon>Micromonosporaceae</taxon>
        <taxon>Catenuloplanes</taxon>
    </lineage>
</organism>
<keyword evidence="3" id="KW-1185">Reference proteome</keyword>
<evidence type="ECO:0000313" key="3">
    <source>
        <dbReference type="Proteomes" id="UP001240236"/>
    </source>
</evidence>
<proteinExistence type="predicted"/>
<keyword evidence="1" id="KW-0472">Membrane</keyword>
<dbReference type="RefSeq" id="WP_307236377.1">
    <property type="nucleotide sequence ID" value="NZ_JAUSUZ010000001.1"/>
</dbReference>
<sequence length="279" mass="29584">MASQTYLLTDPDRTVVAARPVAVPGGRRVRRGWITEVRLPAGARLGRHGDALAGRVITVLGLGLLCATFTVLDLPAAARAACVALVAAFAWLGVAYRRTGRLARLVLAPGPAHVLTADEDRDDLHTAVRLAERVWAHRVALPAGDSARALGRTIEELAALLVQRQRLREIRAGLDRHSDAGLPGDSPAVLAARAQDARADALWSDLDGQVRRHLAALRVAAETGAGLIREMELGDAARRTRAALDDLGAPAPSTDAGLDSGFAAAYRDLAARYGRDLYS</sequence>
<accession>A0AAE3VV05</accession>
<evidence type="ECO:0000256" key="1">
    <source>
        <dbReference type="SAM" id="Phobius"/>
    </source>
</evidence>
<keyword evidence="1" id="KW-1133">Transmembrane helix</keyword>
<feature type="transmembrane region" description="Helical" evidence="1">
    <location>
        <begin position="52"/>
        <end position="72"/>
    </location>
</feature>
<dbReference type="EMBL" id="JAUSUZ010000001">
    <property type="protein sequence ID" value="MDQ0364738.1"/>
    <property type="molecule type" value="Genomic_DNA"/>
</dbReference>
<feature type="transmembrane region" description="Helical" evidence="1">
    <location>
        <begin position="78"/>
        <end position="96"/>
    </location>
</feature>
<protein>
    <submittedName>
        <fullName evidence="2">Uncharacterized protein</fullName>
    </submittedName>
</protein>
<dbReference type="AlphaFoldDB" id="A0AAE3VV05"/>
<keyword evidence="1" id="KW-0812">Transmembrane</keyword>
<dbReference type="Proteomes" id="UP001240236">
    <property type="component" value="Unassembled WGS sequence"/>
</dbReference>
<evidence type="ECO:0000313" key="2">
    <source>
        <dbReference type="EMBL" id="MDQ0364738.1"/>
    </source>
</evidence>
<reference evidence="2 3" key="1">
    <citation type="submission" date="2023-07" db="EMBL/GenBank/DDBJ databases">
        <title>Sequencing the genomes of 1000 actinobacteria strains.</title>
        <authorList>
            <person name="Klenk H.-P."/>
        </authorList>
    </citation>
    <scope>NUCLEOTIDE SEQUENCE [LARGE SCALE GENOMIC DNA]</scope>
    <source>
        <strain evidence="2 3">DSM 44709</strain>
    </source>
</reference>
<name>A0AAE3VV05_9ACTN</name>